<reference evidence="2" key="1">
    <citation type="journal article" date="2021" name="PeerJ">
        <title>Extensive microbial diversity within the chicken gut microbiome revealed by metagenomics and culture.</title>
        <authorList>
            <person name="Gilroy R."/>
            <person name="Ravi A."/>
            <person name="Getino M."/>
            <person name="Pursley I."/>
            <person name="Horton D.L."/>
            <person name="Alikhan N.F."/>
            <person name="Baker D."/>
            <person name="Gharbi K."/>
            <person name="Hall N."/>
            <person name="Watson M."/>
            <person name="Adriaenssens E.M."/>
            <person name="Foster-Nyarko E."/>
            <person name="Jarju S."/>
            <person name="Secka A."/>
            <person name="Antonio M."/>
            <person name="Oren A."/>
            <person name="Chaudhuri R.R."/>
            <person name="La Ragione R."/>
            <person name="Hildebrand F."/>
            <person name="Pallen M.J."/>
        </authorList>
    </citation>
    <scope>NUCLEOTIDE SEQUENCE</scope>
    <source>
        <strain evidence="2">ChiSjej1B19-8411</strain>
    </source>
</reference>
<evidence type="ECO:0000313" key="2">
    <source>
        <dbReference type="EMBL" id="HIX59579.1"/>
    </source>
</evidence>
<evidence type="ECO:0000313" key="3">
    <source>
        <dbReference type="Proteomes" id="UP000886817"/>
    </source>
</evidence>
<dbReference type="AlphaFoldDB" id="A0A9D1WI15"/>
<dbReference type="InterPro" id="IPR052024">
    <property type="entry name" value="Methanogen_methyltrans"/>
</dbReference>
<dbReference type="InterPro" id="IPR038071">
    <property type="entry name" value="UROD/MetE-like_sf"/>
</dbReference>
<dbReference type="EMBL" id="DXEX01000168">
    <property type="protein sequence ID" value="HIX59579.1"/>
    <property type="molecule type" value="Genomic_DNA"/>
</dbReference>
<dbReference type="GO" id="GO:0004853">
    <property type="term" value="F:uroporphyrinogen decarboxylase activity"/>
    <property type="evidence" value="ECO:0007669"/>
    <property type="project" value="InterPro"/>
</dbReference>
<accession>A0A9D1WI15</accession>
<dbReference type="GO" id="GO:0006779">
    <property type="term" value="P:porphyrin-containing compound biosynthetic process"/>
    <property type="evidence" value="ECO:0007669"/>
    <property type="project" value="InterPro"/>
</dbReference>
<dbReference type="PANTHER" id="PTHR47099:SF1">
    <property type="entry name" value="METHYLCOBAMIDE:COM METHYLTRANSFERASE MTBA"/>
    <property type="match status" value="1"/>
</dbReference>
<comment type="caution">
    <text evidence="2">The sequence shown here is derived from an EMBL/GenBank/DDBJ whole genome shotgun (WGS) entry which is preliminary data.</text>
</comment>
<reference evidence="2" key="2">
    <citation type="submission" date="2021-04" db="EMBL/GenBank/DDBJ databases">
        <authorList>
            <person name="Gilroy R."/>
        </authorList>
    </citation>
    <scope>NUCLEOTIDE SEQUENCE</scope>
    <source>
        <strain evidence="2">ChiSjej1B19-8411</strain>
    </source>
</reference>
<dbReference type="Gene3D" id="3.20.20.210">
    <property type="match status" value="1"/>
</dbReference>
<dbReference type="SUPFAM" id="SSF51726">
    <property type="entry name" value="UROD/MetE-like"/>
    <property type="match status" value="1"/>
</dbReference>
<gene>
    <name evidence="2" type="ORF">IAA45_07690</name>
</gene>
<dbReference type="Proteomes" id="UP000886817">
    <property type="component" value="Unassembled WGS sequence"/>
</dbReference>
<feature type="domain" description="Uroporphyrinogen decarboxylase (URO-D)" evidence="1">
    <location>
        <begin position="132"/>
        <end position="297"/>
    </location>
</feature>
<dbReference type="InterPro" id="IPR000257">
    <property type="entry name" value="Uroporphyrinogen_deCOase"/>
</dbReference>
<dbReference type="PANTHER" id="PTHR47099">
    <property type="entry name" value="METHYLCOBAMIDE:COM METHYLTRANSFERASE MTBA"/>
    <property type="match status" value="1"/>
</dbReference>
<sequence length="346" mass="39832">MLTAKENLREVIRGGNPDRFVNQYEALQFLFHPYFVHNPSPAKGQENVVNAWGVTNSFPANTPGAFPVHTPDKIVVKDIEDWKEYVHAPSLEFSQEEWDSWKAQYDAADKDRAFATALVLPGLFEQTHHLCEISQALMNYITNPDEMHDLIKYLTEFELKLAEGICDHLHPEIIFHHDDWGAERSTFLRPEMFAEFFVEPYKEIYKYYHDHGVEFVFHHNDSYSATLVPYMIEMGIDVWQGCMESNDVPELVKKYGGKISFMGGIDNKSVDFEGWTAENCRKVAENICESCGNKYFIPCITQGGPGSVYPGVYAALCDEIDKYNAEKFGLNIDELKEQRIPWQILF</sequence>
<evidence type="ECO:0000259" key="1">
    <source>
        <dbReference type="Pfam" id="PF01208"/>
    </source>
</evidence>
<proteinExistence type="predicted"/>
<protein>
    <submittedName>
        <fullName evidence="2">Uroporphyrinogen decarboxylase</fullName>
    </submittedName>
</protein>
<name>A0A9D1WI15_9FIRM</name>
<dbReference type="Pfam" id="PF01208">
    <property type="entry name" value="URO-D"/>
    <property type="match status" value="1"/>
</dbReference>
<organism evidence="2 3">
    <name type="scientific">Candidatus Blautia gallistercoris</name>
    <dbReference type="NCBI Taxonomy" id="2838490"/>
    <lineage>
        <taxon>Bacteria</taxon>
        <taxon>Bacillati</taxon>
        <taxon>Bacillota</taxon>
        <taxon>Clostridia</taxon>
        <taxon>Lachnospirales</taxon>
        <taxon>Lachnospiraceae</taxon>
        <taxon>Blautia</taxon>
    </lineage>
</organism>